<dbReference type="AlphaFoldDB" id="W9VMJ9"/>
<protein>
    <submittedName>
        <fullName evidence="1">Uncharacterized protein</fullName>
    </submittedName>
</protein>
<name>W9VMJ9_9EURO</name>
<evidence type="ECO:0000313" key="2">
    <source>
        <dbReference type="Proteomes" id="UP000019473"/>
    </source>
</evidence>
<keyword evidence="2" id="KW-1185">Reference proteome</keyword>
<organism evidence="1 2">
    <name type="scientific">Cladophialophora yegresii CBS 114405</name>
    <dbReference type="NCBI Taxonomy" id="1182544"/>
    <lineage>
        <taxon>Eukaryota</taxon>
        <taxon>Fungi</taxon>
        <taxon>Dikarya</taxon>
        <taxon>Ascomycota</taxon>
        <taxon>Pezizomycotina</taxon>
        <taxon>Eurotiomycetes</taxon>
        <taxon>Chaetothyriomycetidae</taxon>
        <taxon>Chaetothyriales</taxon>
        <taxon>Herpotrichiellaceae</taxon>
        <taxon>Cladophialophora</taxon>
    </lineage>
</organism>
<reference evidence="1 2" key="1">
    <citation type="submission" date="2013-03" db="EMBL/GenBank/DDBJ databases">
        <title>The Genome Sequence of Cladophialophora yegresii CBS 114405.</title>
        <authorList>
            <consortium name="The Broad Institute Genomics Platform"/>
            <person name="Cuomo C."/>
            <person name="de Hoog S."/>
            <person name="Gorbushina A."/>
            <person name="Walker B."/>
            <person name="Young S.K."/>
            <person name="Zeng Q."/>
            <person name="Gargeya S."/>
            <person name="Fitzgerald M."/>
            <person name="Haas B."/>
            <person name="Abouelleil A."/>
            <person name="Allen A.W."/>
            <person name="Alvarado L."/>
            <person name="Arachchi H.M."/>
            <person name="Berlin A.M."/>
            <person name="Chapman S.B."/>
            <person name="Gainer-Dewar J."/>
            <person name="Goldberg J."/>
            <person name="Griggs A."/>
            <person name="Gujja S."/>
            <person name="Hansen M."/>
            <person name="Howarth C."/>
            <person name="Imamovic A."/>
            <person name="Ireland A."/>
            <person name="Larimer J."/>
            <person name="McCowan C."/>
            <person name="Murphy C."/>
            <person name="Pearson M."/>
            <person name="Poon T.W."/>
            <person name="Priest M."/>
            <person name="Roberts A."/>
            <person name="Saif S."/>
            <person name="Shea T."/>
            <person name="Sisk P."/>
            <person name="Sykes S."/>
            <person name="Wortman J."/>
            <person name="Nusbaum C."/>
            <person name="Birren B."/>
        </authorList>
    </citation>
    <scope>NUCLEOTIDE SEQUENCE [LARGE SCALE GENOMIC DNA]</scope>
    <source>
        <strain evidence="1 2">CBS 114405</strain>
    </source>
</reference>
<sequence length="204" mass="23281">MGLNILFVSKACLAEAKPVVLSVATFNINVTSMLRNGNDKYLRKQQNFGRPELALLRAIELPKIPYAIGGFAHQLKAMPFLHDVVWSVAEELVVRGRYPSMTEAQPILTRLAKDMRRNYPWDSPAHKIIKRHVEESALRVRKPARYLFKLRVWVQSLSEDTYSHGQAAYVDFLTETIQVVDATTDEEKILVSKRPAPRLFVALH</sequence>
<dbReference type="EMBL" id="AMGW01000007">
    <property type="protein sequence ID" value="EXJ54245.1"/>
    <property type="molecule type" value="Genomic_DNA"/>
</dbReference>
<gene>
    <name evidence="1" type="ORF">A1O7_09582</name>
</gene>
<dbReference type="GeneID" id="19184145"/>
<dbReference type="HOGENOM" id="CLU_1343126_0_0_1"/>
<dbReference type="OrthoDB" id="4160875at2759"/>
<proteinExistence type="predicted"/>
<dbReference type="VEuPathDB" id="FungiDB:A1O7_09582"/>
<comment type="caution">
    <text evidence="1">The sequence shown here is derived from an EMBL/GenBank/DDBJ whole genome shotgun (WGS) entry which is preliminary data.</text>
</comment>
<dbReference type="RefSeq" id="XP_007761760.1">
    <property type="nucleotide sequence ID" value="XM_007763570.1"/>
</dbReference>
<dbReference type="Proteomes" id="UP000019473">
    <property type="component" value="Unassembled WGS sequence"/>
</dbReference>
<accession>W9VMJ9</accession>
<dbReference type="STRING" id="1182544.W9VMJ9"/>
<evidence type="ECO:0000313" key="1">
    <source>
        <dbReference type="EMBL" id="EXJ54245.1"/>
    </source>
</evidence>